<dbReference type="InterPro" id="IPR050124">
    <property type="entry name" value="tRNA_CCA-adding_enzyme"/>
</dbReference>
<dbReference type="Pfam" id="PF01966">
    <property type="entry name" value="HD"/>
    <property type="match status" value="1"/>
</dbReference>
<evidence type="ECO:0000256" key="1">
    <source>
        <dbReference type="ARBA" id="ARBA00022741"/>
    </source>
</evidence>
<dbReference type="RefSeq" id="WP_261759827.1">
    <property type="nucleotide sequence ID" value="NZ_CP104562.2"/>
</dbReference>
<organism evidence="3 4">
    <name type="scientific">Roseateles amylovorans</name>
    <dbReference type="NCBI Taxonomy" id="2978473"/>
    <lineage>
        <taxon>Bacteria</taxon>
        <taxon>Pseudomonadati</taxon>
        <taxon>Pseudomonadota</taxon>
        <taxon>Betaproteobacteria</taxon>
        <taxon>Burkholderiales</taxon>
        <taxon>Sphaerotilaceae</taxon>
        <taxon>Roseateles</taxon>
    </lineage>
</organism>
<gene>
    <name evidence="3" type="ORF">N4261_09055</name>
</gene>
<protein>
    <submittedName>
        <fullName evidence="3">AAA family ATPase</fullName>
    </submittedName>
</protein>
<dbReference type="Gene3D" id="1.10.3090.10">
    <property type="entry name" value="cca-adding enzyme, domain 2"/>
    <property type="match status" value="1"/>
</dbReference>
<dbReference type="InterPro" id="IPR027417">
    <property type="entry name" value="P-loop_NTPase"/>
</dbReference>
<feature type="domain" description="HD" evidence="2">
    <location>
        <begin position="70"/>
        <end position="141"/>
    </location>
</feature>
<dbReference type="PANTHER" id="PTHR47545:SF1">
    <property type="entry name" value="MULTIFUNCTIONAL CCA PROTEIN"/>
    <property type="match status" value="1"/>
</dbReference>
<dbReference type="SUPFAM" id="SSF109604">
    <property type="entry name" value="HD-domain/PDEase-like"/>
    <property type="match status" value="1"/>
</dbReference>
<keyword evidence="1" id="KW-0547">Nucleotide-binding</keyword>
<reference evidence="3" key="1">
    <citation type="submission" date="2022-10" db="EMBL/GenBank/DDBJ databases">
        <title>Characterization and whole genome sequencing of a new Roseateles species, isolated from fresh water.</title>
        <authorList>
            <person name="Guliayeva D.Y."/>
            <person name="Akhremchuk A.E."/>
            <person name="Sikolenko M.A."/>
            <person name="Valentovich L.N."/>
            <person name="Sidarenka A.V."/>
        </authorList>
    </citation>
    <scope>NUCLEOTIDE SEQUENCE</scope>
    <source>
        <strain evidence="3">BIM B-1768</strain>
    </source>
</reference>
<evidence type="ECO:0000313" key="3">
    <source>
        <dbReference type="EMBL" id="UXH80009.1"/>
    </source>
</evidence>
<dbReference type="Pfam" id="PF13671">
    <property type="entry name" value="AAA_33"/>
    <property type="match status" value="1"/>
</dbReference>
<dbReference type="SUPFAM" id="SSF52540">
    <property type="entry name" value="P-loop containing nucleoside triphosphate hydrolases"/>
    <property type="match status" value="1"/>
</dbReference>
<dbReference type="Gene3D" id="3.40.50.300">
    <property type="entry name" value="P-loop containing nucleotide triphosphate hydrolases"/>
    <property type="match status" value="1"/>
</dbReference>
<name>A0ABY6B442_9BURK</name>
<dbReference type="EMBL" id="CP104562">
    <property type="protein sequence ID" value="UXH80009.1"/>
    <property type="molecule type" value="Genomic_DNA"/>
</dbReference>
<dbReference type="Proteomes" id="UP001064933">
    <property type="component" value="Chromosome"/>
</dbReference>
<dbReference type="InterPro" id="IPR006674">
    <property type="entry name" value="HD_domain"/>
</dbReference>
<proteinExistence type="predicted"/>
<dbReference type="PANTHER" id="PTHR47545">
    <property type="entry name" value="MULTIFUNCTIONAL CCA PROTEIN"/>
    <property type="match status" value="1"/>
</dbReference>
<evidence type="ECO:0000259" key="2">
    <source>
        <dbReference type="Pfam" id="PF01966"/>
    </source>
</evidence>
<evidence type="ECO:0000313" key="4">
    <source>
        <dbReference type="Proteomes" id="UP001064933"/>
    </source>
</evidence>
<sequence length="390" mass="43772">MIYELIRALCPAEAGAGYDWSACCEVFPRLRALETTPQSPRYHAEGNVGIHTRLVLDALLGCDHFQATRGARRETLFLAALLHDLCKPETTTIDPVTGEIGQPGHSRRGAVDVRALLWRAGVPFELREAVCRIIAVHQVPFFAFDSRRGESPEFIARRLSWSLDLSDLVCVARADMRGRICVDQQARLDDIALFEQLAREDGCWGTPREAASAHTRLMYARGAAVHLDTPLFQVQGSQVTVLCGLPASGKDSWVARHARGLEVVSFDDAKAELGLKHGENDGLAAHRAVDKAKALLRRQEPFVWNATHLSEQMRNKTLDLLYAYNADVKLVYLEVPADTLFRRNAHRDSTLKQRDLERMLHRWEVPLPWEAHEVSYQVESDEGRVSPAKQ</sequence>
<dbReference type="CDD" id="cd00077">
    <property type="entry name" value="HDc"/>
    <property type="match status" value="1"/>
</dbReference>
<accession>A0ABY6B442</accession>
<dbReference type="InterPro" id="IPR003607">
    <property type="entry name" value="HD/PDEase_dom"/>
</dbReference>
<keyword evidence="4" id="KW-1185">Reference proteome</keyword>